<proteinExistence type="predicted"/>
<evidence type="ECO:0000313" key="2">
    <source>
        <dbReference type="Proteomes" id="UP000298324"/>
    </source>
</evidence>
<reference evidence="1 2" key="1">
    <citation type="journal article" date="2018" name="Environ. Microbiol.">
        <title>Novel energy conservation strategies and behaviour of Pelotomaculum schinkii driving syntrophic propionate catabolism.</title>
        <authorList>
            <person name="Hidalgo-Ahumada C.A.P."/>
            <person name="Nobu M.K."/>
            <person name="Narihiro T."/>
            <person name="Tamaki H."/>
            <person name="Liu W.T."/>
            <person name="Kamagata Y."/>
            <person name="Stams A.J.M."/>
            <person name="Imachi H."/>
            <person name="Sousa D.Z."/>
        </authorList>
    </citation>
    <scope>NUCLEOTIDE SEQUENCE [LARGE SCALE GENOMIC DNA]</scope>
    <source>
        <strain evidence="1 2">HH</strain>
    </source>
</reference>
<accession>A0A4Y7RDG4</accession>
<dbReference type="NCBIfam" id="NF041239">
    <property type="entry name" value="Moor_selen_rel"/>
    <property type="match status" value="1"/>
</dbReference>
<sequence>MSAGKPHAPEKFDEVIVDGIKVYIFKEAVSVPEGIKISLVGDWWIFHRLQVEGLIYEQPIAG</sequence>
<name>A0A4Y7RDG4_9FIRM</name>
<dbReference type="EMBL" id="QFGA01000001">
    <property type="protein sequence ID" value="TEB06876.1"/>
    <property type="molecule type" value="Genomic_DNA"/>
</dbReference>
<dbReference type="Proteomes" id="UP000298324">
    <property type="component" value="Unassembled WGS sequence"/>
</dbReference>
<comment type="caution">
    <text evidence="1">The sequence shown here is derived from an EMBL/GenBank/DDBJ whole genome shotgun (WGS) entry which is preliminary data.</text>
</comment>
<protein>
    <submittedName>
        <fullName evidence="1">Uncharacterized protein</fullName>
    </submittedName>
</protein>
<evidence type="ECO:0000313" key="1">
    <source>
        <dbReference type="EMBL" id="TEB06876.1"/>
    </source>
</evidence>
<keyword evidence="2" id="KW-1185">Reference proteome</keyword>
<gene>
    <name evidence="1" type="ORF">Psch_00409</name>
</gene>
<dbReference type="AlphaFoldDB" id="A0A4Y7RDG4"/>
<organism evidence="1 2">
    <name type="scientific">Pelotomaculum schinkii</name>
    <dbReference type="NCBI Taxonomy" id="78350"/>
    <lineage>
        <taxon>Bacteria</taxon>
        <taxon>Bacillati</taxon>
        <taxon>Bacillota</taxon>
        <taxon>Clostridia</taxon>
        <taxon>Eubacteriales</taxon>
        <taxon>Desulfotomaculaceae</taxon>
        <taxon>Pelotomaculum</taxon>
    </lineage>
</organism>
<dbReference type="InterPro" id="IPR049744">
    <property type="entry name" value="CC/Se_fam"/>
</dbReference>